<evidence type="ECO:0000313" key="5">
    <source>
        <dbReference type="EMBL" id="MFC0625351.1"/>
    </source>
</evidence>
<keyword evidence="6" id="KW-1185">Reference proteome</keyword>
<dbReference type="RefSeq" id="WP_380047675.1">
    <property type="nucleotide sequence ID" value="NZ_JBHLTC010000018.1"/>
</dbReference>
<accession>A0ABV6QL31</accession>
<evidence type="ECO:0000256" key="1">
    <source>
        <dbReference type="ARBA" id="ARBA00004924"/>
    </source>
</evidence>
<dbReference type="InterPro" id="IPR037455">
    <property type="entry name" value="LucA/IucC-like"/>
</dbReference>
<dbReference type="Pfam" id="PF06276">
    <property type="entry name" value="FhuF"/>
    <property type="match status" value="1"/>
</dbReference>
<dbReference type="Proteomes" id="UP001589890">
    <property type="component" value="Unassembled WGS sequence"/>
</dbReference>
<dbReference type="PANTHER" id="PTHR34384">
    <property type="entry name" value="L-2,3-DIAMINOPROPANOATE--CITRATE LIGASE"/>
    <property type="match status" value="1"/>
</dbReference>
<evidence type="ECO:0000259" key="3">
    <source>
        <dbReference type="Pfam" id="PF04183"/>
    </source>
</evidence>
<gene>
    <name evidence="5" type="ORF">ACFFGN_14825</name>
</gene>
<dbReference type="PANTHER" id="PTHR34384:SF5">
    <property type="entry name" value="L-2,3-DIAMINOPROPANOATE--CITRATE LIGASE"/>
    <property type="match status" value="1"/>
</dbReference>
<evidence type="ECO:0000256" key="2">
    <source>
        <dbReference type="ARBA" id="ARBA00007832"/>
    </source>
</evidence>
<comment type="caution">
    <text evidence="5">The sequence shown here is derived from an EMBL/GenBank/DDBJ whole genome shotgun (WGS) entry which is preliminary data.</text>
</comment>
<feature type="domain" description="Aerobactin siderophore biosynthesis IucA/IucC-like C-terminal" evidence="4">
    <location>
        <begin position="387"/>
        <end position="549"/>
    </location>
</feature>
<dbReference type="InterPro" id="IPR022770">
    <property type="entry name" value="IucA/IucC-like_C"/>
</dbReference>
<feature type="domain" description="Aerobactin siderophore biosynthesis IucA/IucC N-terminal" evidence="3">
    <location>
        <begin position="133"/>
        <end position="363"/>
    </location>
</feature>
<protein>
    <submittedName>
        <fullName evidence="5">IucA/IucC family protein</fullName>
    </submittedName>
</protein>
<dbReference type="InterPro" id="IPR007310">
    <property type="entry name" value="Aerobactin_biosyn_IucA/IucC_N"/>
</dbReference>
<dbReference type="Pfam" id="PF04183">
    <property type="entry name" value="IucA_IucC"/>
    <property type="match status" value="1"/>
</dbReference>
<name>A0ABV6QL31_9ACTN</name>
<organism evidence="5 6">
    <name type="scientific">Kribbella deserti</name>
    <dbReference type="NCBI Taxonomy" id="1926257"/>
    <lineage>
        <taxon>Bacteria</taxon>
        <taxon>Bacillati</taxon>
        <taxon>Actinomycetota</taxon>
        <taxon>Actinomycetes</taxon>
        <taxon>Propionibacteriales</taxon>
        <taxon>Kribbellaceae</taxon>
        <taxon>Kribbella</taxon>
    </lineage>
</organism>
<proteinExistence type="inferred from homology"/>
<comment type="pathway">
    <text evidence="1">Siderophore biosynthesis.</text>
</comment>
<comment type="similarity">
    <text evidence="2">Belongs to the IucA/IucC family.</text>
</comment>
<dbReference type="Gene3D" id="1.10.510.40">
    <property type="match status" value="1"/>
</dbReference>
<sequence length="570" mass="60334">MTHPANTGPTEAEHISVEAHLNAVLRCWTRETGIAVQPGRLSIELPISAITITAEVSHASRTGLHQFSRVQVRTASGGVVPADPAELVRLLAEEIRSEPGEVADLVSRTAESVRNVTTFVGASGSARSPMGRFLDAEQALLLGHLNHPAPKSRDGLEGVELATYSPELGGAFQVHWFAADADLVSADQVAGAPSLQGLDALQLMAALAGTTPEPGTVLVPAHPWQAADAVRRPRVAALLASGRLKALGPLGAQWYPTSSLRTVYHPDLPVMLKLSLGLRITNSRRESTRTELRRGLEINRLLDAGYAGETKQAHPRFAIVRDPAWVALDEPQAQGGPALTGLDVAVREVPPGIDSYACLAGLVAPRPGGLSRLGEAVASQGPDAAQTWVATYIDEVLVPMLHLYAATGIGLEAHQQNTLVKTDVAGRVAGGAYRDNQGYYLASSYLDGLLKVSGESDSTLAVVEDPIVDDRLTYYLLHNQALAPVGCLAMDGLADENDLLAVVRDRLDAALPGLKAAGPDGDRLARRWLTAETLPCKANIATRLKGIDEVVAPLDNQSVYVDVPNPLAVV</sequence>
<reference evidence="5 6" key="1">
    <citation type="submission" date="2024-09" db="EMBL/GenBank/DDBJ databases">
        <authorList>
            <person name="Sun Q."/>
            <person name="Mori K."/>
        </authorList>
    </citation>
    <scope>NUCLEOTIDE SEQUENCE [LARGE SCALE GENOMIC DNA]</scope>
    <source>
        <strain evidence="5 6">CGMCC 1.15906</strain>
    </source>
</reference>
<evidence type="ECO:0000259" key="4">
    <source>
        <dbReference type="Pfam" id="PF06276"/>
    </source>
</evidence>
<dbReference type="EMBL" id="JBHLTC010000018">
    <property type="protein sequence ID" value="MFC0625351.1"/>
    <property type="molecule type" value="Genomic_DNA"/>
</dbReference>
<evidence type="ECO:0000313" key="6">
    <source>
        <dbReference type="Proteomes" id="UP001589890"/>
    </source>
</evidence>